<feature type="transmembrane region" description="Helical" evidence="2">
    <location>
        <begin position="202"/>
        <end position="220"/>
    </location>
</feature>
<dbReference type="AlphaFoldDB" id="A0A9P3UN17"/>
<evidence type="ECO:0000313" key="4">
    <source>
        <dbReference type="Proteomes" id="UP001063166"/>
    </source>
</evidence>
<feature type="region of interest" description="Disordered" evidence="1">
    <location>
        <begin position="1"/>
        <end position="57"/>
    </location>
</feature>
<dbReference type="OrthoDB" id="2538110at2759"/>
<evidence type="ECO:0000313" key="3">
    <source>
        <dbReference type="EMBL" id="GLB38877.1"/>
    </source>
</evidence>
<name>A0A9P3UN17_LYOSH</name>
<keyword evidence="2" id="KW-0472">Membrane</keyword>
<accession>A0A9P3UN17</accession>
<evidence type="ECO:0000256" key="1">
    <source>
        <dbReference type="SAM" id="MobiDB-lite"/>
    </source>
</evidence>
<dbReference type="Proteomes" id="UP001063166">
    <property type="component" value="Unassembled WGS sequence"/>
</dbReference>
<gene>
    <name evidence="3" type="ORF">LshimejAT787_0600390</name>
</gene>
<proteinExistence type="predicted"/>
<reference evidence="3" key="1">
    <citation type="submission" date="2022-07" db="EMBL/GenBank/DDBJ databases">
        <title>The genome of Lyophyllum shimeji provides insight into the initial evolution of ectomycorrhizal fungal genome.</title>
        <authorList>
            <person name="Kobayashi Y."/>
            <person name="Shibata T."/>
            <person name="Hirakawa H."/>
            <person name="Shigenobu S."/>
            <person name="Nishiyama T."/>
            <person name="Yamada A."/>
            <person name="Hasebe M."/>
            <person name="Kawaguchi M."/>
        </authorList>
    </citation>
    <scope>NUCLEOTIDE SEQUENCE</scope>
    <source>
        <strain evidence="3">AT787</strain>
    </source>
</reference>
<feature type="compositionally biased region" description="Acidic residues" evidence="1">
    <location>
        <begin position="23"/>
        <end position="33"/>
    </location>
</feature>
<feature type="compositionally biased region" description="Basic and acidic residues" evidence="1">
    <location>
        <begin position="34"/>
        <end position="44"/>
    </location>
</feature>
<dbReference type="EMBL" id="BRPK01000006">
    <property type="protein sequence ID" value="GLB38877.1"/>
    <property type="molecule type" value="Genomic_DNA"/>
</dbReference>
<keyword evidence="4" id="KW-1185">Reference proteome</keyword>
<feature type="transmembrane region" description="Helical" evidence="2">
    <location>
        <begin position="61"/>
        <end position="80"/>
    </location>
</feature>
<evidence type="ECO:0000256" key="2">
    <source>
        <dbReference type="SAM" id="Phobius"/>
    </source>
</evidence>
<keyword evidence="2" id="KW-1133">Transmembrane helix</keyword>
<organism evidence="3 4">
    <name type="scientific">Lyophyllum shimeji</name>
    <name type="common">Hon-shimeji</name>
    <name type="synonym">Tricholoma shimeji</name>
    <dbReference type="NCBI Taxonomy" id="47721"/>
    <lineage>
        <taxon>Eukaryota</taxon>
        <taxon>Fungi</taxon>
        <taxon>Dikarya</taxon>
        <taxon>Basidiomycota</taxon>
        <taxon>Agaricomycotina</taxon>
        <taxon>Agaricomycetes</taxon>
        <taxon>Agaricomycetidae</taxon>
        <taxon>Agaricales</taxon>
        <taxon>Tricholomatineae</taxon>
        <taxon>Lyophyllaceae</taxon>
        <taxon>Lyophyllum</taxon>
    </lineage>
</organism>
<protein>
    <submittedName>
        <fullName evidence="3">Uncharacterized protein</fullName>
    </submittedName>
</protein>
<keyword evidence="2" id="KW-0812">Transmembrane</keyword>
<comment type="caution">
    <text evidence="3">The sequence shown here is derived from an EMBL/GenBank/DDBJ whole genome shotgun (WGS) entry which is preliminary data.</text>
</comment>
<sequence length="293" mass="33324">MTNLNPPEPKDEKQPLSVSETEMVTETELASDAESEKRPKERVGSPRPPGPRFHPHTPSPFKRAALVIFALLLFWLALSMRQSLWTAKKKPQIIYASRYSKEHKFRPAASPIITETLKDGRIRIRGAGPTATSEPNPTPNVAKKVKRRAKSKARSVKQLISREVRALNRGNGPLYLLLDMDIEMYAARPPCPRLVTHSFPEYLLWWTLWMFVILNVTWIASTATVASMTATISARSQVASRCRQKVSTLNVQYLPLRLLLVQRAFDGKMNRRFLPAVYREEGEILRNHGFTPN</sequence>